<dbReference type="AlphaFoldDB" id="A0A968GFS0"/>
<feature type="active site" description="Nucleophile" evidence="6">
    <location>
        <position position="90"/>
    </location>
</feature>
<comment type="function">
    <text evidence="6 10">Cleaves peptides in various proteins in a process that requires ATP hydrolysis. Has a chymotrypsin-like activity. Plays a major role in the degradation of misfolded proteins.</text>
</comment>
<evidence type="ECO:0000256" key="12">
    <source>
        <dbReference type="SAM" id="Phobius"/>
    </source>
</evidence>
<keyword evidence="2 6" id="KW-0645">Protease</keyword>
<feature type="active site" evidence="7">
    <location>
        <position position="90"/>
    </location>
</feature>
<dbReference type="GO" id="GO:0005737">
    <property type="term" value="C:cytoplasm"/>
    <property type="evidence" value="ECO:0007669"/>
    <property type="project" value="UniProtKB-SubCell"/>
</dbReference>
<comment type="subunit">
    <text evidence="6">Fourteen ClpP subunits assemble into 2 heptameric rings which stack back to back to give a disk-like structure with a central cavity, resembling the structure of eukaryotic proteasomes.</text>
</comment>
<dbReference type="PROSITE" id="PS00381">
    <property type="entry name" value="CLP_PROTEASE_SER"/>
    <property type="match status" value="1"/>
</dbReference>
<comment type="subcellular location">
    <subcellularLocation>
        <location evidence="6">Cytoplasm</location>
    </subcellularLocation>
</comment>
<dbReference type="HAMAP" id="MF_00444">
    <property type="entry name" value="ClpP"/>
    <property type="match status" value="1"/>
</dbReference>
<dbReference type="InterPro" id="IPR018215">
    <property type="entry name" value="ClpP_Ser_AS"/>
</dbReference>
<dbReference type="Gene3D" id="3.90.226.10">
    <property type="entry name" value="2-enoyl-CoA Hydratase, Chain A, domain 1"/>
    <property type="match status" value="1"/>
</dbReference>
<keyword evidence="3 6" id="KW-0378">Hydrolase</keyword>
<dbReference type="EC" id="3.4.21.92" evidence="6 9"/>
<evidence type="ECO:0000256" key="6">
    <source>
        <dbReference type="HAMAP-Rule" id="MF_00444"/>
    </source>
</evidence>
<gene>
    <name evidence="6" type="primary">clpP</name>
    <name evidence="13" type="ORF">HCT46_05970</name>
</gene>
<feature type="transmembrane region" description="Helical" evidence="12">
    <location>
        <begin position="80"/>
        <end position="97"/>
    </location>
</feature>
<dbReference type="GO" id="GO:0004176">
    <property type="term" value="F:ATP-dependent peptidase activity"/>
    <property type="evidence" value="ECO:0007669"/>
    <property type="project" value="InterPro"/>
</dbReference>
<name>A0A968GFS0_9SPIO</name>
<dbReference type="InterPro" id="IPR023562">
    <property type="entry name" value="ClpP/TepA"/>
</dbReference>
<keyword evidence="6" id="KW-0963">Cytoplasm</keyword>
<evidence type="ECO:0000313" key="14">
    <source>
        <dbReference type="Proteomes" id="UP000752013"/>
    </source>
</evidence>
<accession>A0A968GFS0</accession>
<keyword evidence="12" id="KW-0812">Transmembrane</keyword>
<evidence type="ECO:0000256" key="10">
    <source>
        <dbReference type="RuleBase" id="RU000550"/>
    </source>
</evidence>
<dbReference type="EMBL" id="JAATLK010000001">
    <property type="protein sequence ID" value="NIZ47455.1"/>
    <property type="molecule type" value="Genomic_DNA"/>
</dbReference>
<keyword evidence="4 6" id="KW-0720">Serine protease</keyword>
<dbReference type="InterPro" id="IPR001907">
    <property type="entry name" value="ClpP"/>
</dbReference>
<dbReference type="SUPFAM" id="SSF52096">
    <property type="entry name" value="ClpP/crotonase"/>
    <property type="match status" value="1"/>
</dbReference>
<dbReference type="InterPro" id="IPR029045">
    <property type="entry name" value="ClpP/crotonase-like_dom_sf"/>
</dbReference>
<evidence type="ECO:0000256" key="2">
    <source>
        <dbReference type="ARBA" id="ARBA00022670"/>
    </source>
</evidence>
<evidence type="ECO:0000313" key="13">
    <source>
        <dbReference type="EMBL" id="NIZ47455.1"/>
    </source>
</evidence>
<dbReference type="GO" id="GO:0009368">
    <property type="term" value="C:endopeptidase Clp complex"/>
    <property type="evidence" value="ECO:0007669"/>
    <property type="project" value="TreeGrafter"/>
</dbReference>
<dbReference type="Pfam" id="PF00574">
    <property type="entry name" value="CLP_protease"/>
    <property type="match status" value="1"/>
</dbReference>
<evidence type="ECO:0000256" key="8">
    <source>
        <dbReference type="PROSITE-ProRule" id="PRU10086"/>
    </source>
</evidence>
<evidence type="ECO:0000256" key="1">
    <source>
        <dbReference type="ARBA" id="ARBA00007039"/>
    </source>
</evidence>
<feature type="active site" evidence="6 8">
    <location>
        <position position="115"/>
    </location>
</feature>
<organism evidence="13 14">
    <name type="scientific">Entomospira nematocerorum</name>
    <dbReference type="NCBI Taxonomy" id="2719987"/>
    <lineage>
        <taxon>Bacteria</taxon>
        <taxon>Pseudomonadati</taxon>
        <taxon>Spirochaetota</taxon>
        <taxon>Spirochaetia</taxon>
        <taxon>Spirochaetales</taxon>
        <taxon>Spirochaetaceae</taxon>
        <taxon>Entomospira</taxon>
    </lineage>
</organism>
<keyword evidence="14" id="KW-1185">Reference proteome</keyword>
<dbReference type="Proteomes" id="UP000752013">
    <property type="component" value="Unassembled WGS sequence"/>
</dbReference>
<dbReference type="GO" id="GO:0051117">
    <property type="term" value="F:ATPase binding"/>
    <property type="evidence" value="ECO:0007669"/>
    <property type="project" value="TreeGrafter"/>
</dbReference>
<keyword evidence="12" id="KW-1133">Transmembrane helix</keyword>
<dbReference type="InterPro" id="IPR033135">
    <property type="entry name" value="ClpP_His_AS"/>
</dbReference>
<evidence type="ECO:0000256" key="5">
    <source>
        <dbReference type="ARBA" id="ARBA00034021"/>
    </source>
</evidence>
<dbReference type="GO" id="GO:0006515">
    <property type="term" value="P:protein quality control for misfolded or incompletely synthesized proteins"/>
    <property type="evidence" value="ECO:0007669"/>
    <property type="project" value="TreeGrafter"/>
</dbReference>
<dbReference type="PANTHER" id="PTHR10381">
    <property type="entry name" value="ATP-DEPENDENT CLP PROTEASE PROTEOLYTIC SUBUNIT"/>
    <property type="match status" value="1"/>
</dbReference>
<dbReference type="RefSeq" id="WP_167703868.1">
    <property type="nucleotide sequence ID" value="NZ_CP118168.1"/>
</dbReference>
<comment type="caution">
    <text evidence="13">The sequence shown here is derived from an EMBL/GenBank/DDBJ whole genome shotgun (WGS) entry which is preliminary data.</text>
</comment>
<sequence length="192" mass="21470">MSDTKKNDNKLSIDDELLKIRSIIVSGQVDSELAEKIVKQLLVLDAQNQDPIMLYIDSPGGSIDSGFAIFDTVRILESPVYTIVMGLAASMGAMILLSTPKERRLGFANSRYLIHQPLIGGIRGVATEIEIHAKEMLKYREKINIIISEETGQPLEKVQKDTDRDFWLSADEALEYGLISRVIHSKKDIINL</sequence>
<reference evidence="13" key="1">
    <citation type="submission" date="2020-03" db="EMBL/GenBank/DDBJ databases">
        <title>Spirochaetal bacteria isolated from arthropods constitute a novel genus Entomospira genus novum within the order Spirochaetales.</title>
        <authorList>
            <person name="Grana-Miraglia L."/>
            <person name="Sikutova S."/>
            <person name="Fingerle V."/>
            <person name="Sing A."/>
            <person name="Castillo-Ramirez S."/>
            <person name="Margos G."/>
            <person name="Rudolf I."/>
        </authorList>
    </citation>
    <scope>NUCLEOTIDE SEQUENCE</scope>
    <source>
        <strain evidence="13">BR208</strain>
    </source>
</reference>
<evidence type="ECO:0000256" key="11">
    <source>
        <dbReference type="RuleBase" id="RU003567"/>
    </source>
</evidence>
<protein>
    <recommendedName>
        <fullName evidence="6 11">ATP-dependent Clp protease proteolytic subunit</fullName>
        <ecNumber evidence="6 9">3.4.21.92</ecNumber>
    </recommendedName>
    <alternativeName>
        <fullName evidence="6">Endopeptidase Clp</fullName>
    </alternativeName>
</protein>
<evidence type="ECO:0000256" key="7">
    <source>
        <dbReference type="PROSITE-ProRule" id="PRU10085"/>
    </source>
</evidence>
<dbReference type="NCBIfam" id="NF009205">
    <property type="entry name" value="PRK12553.1"/>
    <property type="match status" value="1"/>
</dbReference>
<dbReference type="GO" id="GO:0004252">
    <property type="term" value="F:serine-type endopeptidase activity"/>
    <property type="evidence" value="ECO:0007669"/>
    <property type="project" value="UniProtKB-UniRule"/>
</dbReference>
<dbReference type="PROSITE" id="PS00382">
    <property type="entry name" value="CLP_PROTEASE_HIS"/>
    <property type="match status" value="1"/>
</dbReference>
<evidence type="ECO:0000256" key="3">
    <source>
        <dbReference type="ARBA" id="ARBA00022801"/>
    </source>
</evidence>
<comment type="catalytic activity">
    <reaction evidence="5 6 8">
        <text>Hydrolysis of proteins to small peptides in the presence of ATP and magnesium. alpha-casein is the usual test substrate. In the absence of ATP, only oligopeptides shorter than five residues are hydrolyzed (such as succinyl-Leu-Tyr-|-NHMec, and Leu-Tyr-Leu-|-Tyr-Trp, in which cleavage of the -Tyr-|-Leu- and -Tyr-|-Trp bonds also occurs).</text>
        <dbReference type="EC" id="3.4.21.92"/>
    </reaction>
</comment>
<proteinExistence type="inferred from homology"/>
<dbReference type="PRINTS" id="PR00127">
    <property type="entry name" value="CLPPROTEASEP"/>
</dbReference>
<keyword evidence="12" id="KW-0472">Membrane</keyword>
<comment type="similarity">
    <text evidence="1 6 11">Belongs to the peptidase S14 family.</text>
</comment>
<dbReference type="PANTHER" id="PTHR10381:SF11">
    <property type="entry name" value="ATP-DEPENDENT CLP PROTEASE PROTEOLYTIC SUBUNIT, MITOCHONDRIAL"/>
    <property type="match status" value="1"/>
</dbReference>
<dbReference type="CDD" id="cd07017">
    <property type="entry name" value="S14_ClpP_2"/>
    <property type="match status" value="1"/>
</dbReference>
<evidence type="ECO:0000256" key="9">
    <source>
        <dbReference type="RuleBase" id="RU000549"/>
    </source>
</evidence>
<evidence type="ECO:0000256" key="4">
    <source>
        <dbReference type="ARBA" id="ARBA00022825"/>
    </source>
</evidence>